<dbReference type="GO" id="GO:0016020">
    <property type="term" value="C:membrane"/>
    <property type="evidence" value="ECO:0007669"/>
    <property type="project" value="UniProtKB-SubCell"/>
</dbReference>
<evidence type="ECO:0000256" key="4">
    <source>
        <dbReference type="ARBA" id="ARBA00022741"/>
    </source>
</evidence>
<dbReference type="InterPro" id="IPR040198">
    <property type="entry name" value="Fido_containing"/>
</dbReference>
<dbReference type="AlphaFoldDB" id="A0A0S4LFK5"/>
<evidence type="ECO:0000313" key="13">
    <source>
        <dbReference type="EMBL" id="CUS36380.1"/>
    </source>
</evidence>
<keyword evidence="6 10" id="KW-0067">ATP-binding</keyword>
<evidence type="ECO:0000313" key="14">
    <source>
        <dbReference type="Proteomes" id="UP000198736"/>
    </source>
</evidence>
<dbReference type="Proteomes" id="UP000198736">
    <property type="component" value="Unassembled WGS sequence"/>
</dbReference>
<protein>
    <recommendedName>
        <fullName evidence="12">Fido domain-containing protein</fullName>
    </recommendedName>
</protein>
<sequence>MNSFRTVRLSELAIPQRLVTALTDIASARGRQALYGKQTPQVLKALREMALVESVESSNRIEGVTVARDRLRPLVLGRARPTNRSENEIAGYRRALAWIHAKADEIQIAPDTFRKFHRLIHGEVDPRAGEWKDRPNHIVARYSDGTTEIRFKPVEPEDVPKAIEHLCLLYQHVLEQKQVTPILAVSALMLDFLCIHPFADGNGRVSRLLMLLALYQLGYEVGRYISLERLIETTKESYYARLHESSQGWHESQHDVLPFFSYTVDVVNMAYTEFERRAGRESAGPAAKAELVSYAINHMMGEFSVEDVVRQCPGVSRATIRLVMARLRKEGRVEAIGRGPGALWHLKDEKS</sequence>
<feature type="active site" evidence="9">
    <location>
        <position position="196"/>
    </location>
</feature>
<name>A0A0S4LFK5_9BACT</name>
<keyword evidence="7" id="KW-1133">Transmembrane helix</keyword>
<reference evidence="14" key="1">
    <citation type="submission" date="2015-10" db="EMBL/GenBank/DDBJ databases">
        <authorList>
            <person name="Luecker S."/>
            <person name="Luecker S."/>
        </authorList>
    </citation>
    <scope>NUCLEOTIDE SEQUENCE [LARGE SCALE GENOMIC DNA]</scope>
</reference>
<evidence type="ECO:0000256" key="3">
    <source>
        <dbReference type="ARBA" id="ARBA00022737"/>
    </source>
</evidence>
<feature type="binding site" evidence="10">
    <location>
        <begin position="200"/>
        <end position="207"/>
    </location>
    <ligand>
        <name>ATP</name>
        <dbReference type="ChEBI" id="CHEBI:30616"/>
    </ligand>
</feature>
<evidence type="ECO:0000256" key="2">
    <source>
        <dbReference type="ARBA" id="ARBA00022692"/>
    </source>
</evidence>
<keyword evidence="3" id="KW-0677">Repeat</keyword>
<proteinExistence type="predicted"/>
<evidence type="ECO:0000256" key="9">
    <source>
        <dbReference type="PIRSR" id="PIRSR640198-1"/>
    </source>
</evidence>
<evidence type="ECO:0000256" key="7">
    <source>
        <dbReference type="ARBA" id="ARBA00022989"/>
    </source>
</evidence>
<dbReference type="Pfam" id="PF02661">
    <property type="entry name" value="Fic"/>
    <property type="match status" value="1"/>
</dbReference>
<keyword evidence="14" id="KW-1185">Reference proteome</keyword>
<evidence type="ECO:0000256" key="10">
    <source>
        <dbReference type="PIRSR" id="PIRSR640198-2"/>
    </source>
</evidence>
<dbReference type="PANTHER" id="PTHR13504">
    <property type="entry name" value="FIDO DOMAIN-CONTAINING PROTEIN DDB_G0283145"/>
    <property type="match status" value="1"/>
</dbReference>
<keyword evidence="8" id="KW-0472">Membrane</keyword>
<dbReference type="GO" id="GO:0005524">
    <property type="term" value="F:ATP binding"/>
    <property type="evidence" value="ECO:0007669"/>
    <property type="project" value="UniProtKB-KW"/>
</dbReference>
<dbReference type="STRING" id="1742973.COMA2_230004"/>
<evidence type="ECO:0000256" key="11">
    <source>
        <dbReference type="PIRSR" id="PIRSR640198-3"/>
    </source>
</evidence>
<evidence type="ECO:0000256" key="6">
    <source>
        <dbReference type="ARBA" id="ARBA00022840"/>
    </source>
</evidence>
<dbReference type="EMBL" id="CZPZ01000016">
    <property type="protein sequence ID" value="CUS36380.1"/>
    <property type="molecule type" value="Genomic_DNA"/>
</dbReference>
<dbReference type="SUPFAM" id="SSF140931">
    <property type="entry name" value="Fic-like"/>
    <property type="match status" value="1"/>
</dbReference>
<comment type="subcellular location">
    <subcellularLocation>
        <location evidence="1">Membrane</location>
        <topology evidence="1">Single-pass membrane protein</topology>
    </subcellularLocation>
</comment>
<keyword evidence="5" id="KW-0802">TPR repeat</keyword>
<dbReference type="Gene3D" id="1.10.10.10">
    <property type="entry name" value="Winged helix-like DNA-binding domain superfamily/Winged helix DNA-binding domain"/>
    <property type="match status" value="1"/>
</dbReference>
<evidence type="ECO:0000259" key="12">
    <source>
        <dbReference type="PROSITE" id="PS51459"/>
    </source>
</evidence>
<feature type="site" description="Important for autoinhibition of adenylyltransferase activity" evidence="11">
    <location>
        <position position="62"/>
    </location>
</feature>
<keyword evidence="4 10" id="KW-0547">Nucleotide-binding</keyword>
<dbReference type="PANTHER" id="PTHR13504:SF34">
    <property type="entry name" value="PROTEIN ADENYLYLTRANSFERASE FICD"/>
    <property type="match status" value="1"/>
</dbReference>
<dbReference type="OrthoDB" id="9813719at2"/>
<dbReference type="InterPro" id="IPR003812">
    <property type="entry name" value="Fido"/>
</dbReference>
<organism evidence="13 14">
    <name type="scientific">Candidatus Nitrospira nitrificans</name>
    <dbReference type="NCBI Taxonomy" id="1742973"/>
    <lineage>
        <taxon>Bacteria</taxon>
        <taxon>Pseudomonadati</taxon>
        <taxon>Nitrospirota</taxon>
        <taxon>Nitrospiria</taxon>
        <taxon>Nitrospirales</taxon>
        <taxon>Nitrospiraceae</taxon>
        <taxon>Nitrospira</taxon>
    </lineage>
</organism>
<dbReference type="Gene3D" id="1.10.3290.10">
    <property type="entry name" value="Fido-like domain"/>
    <property type="match status" value="1"/>
</dbReference>
<dbReference type="InterPro" id="IPR036597">
    <property type="entry name" value="Fido-like_dom_sf"/>
</dbReference>
<dbReference type="InterPro" id="IPR036388">
    <property type="entry name" value="WH-like_DNA-bd_sf"/>
</dbReference>
<dbReference type="PROSITE" id="PS51459">
    <property type="entry name" value="FIDO"/>
    <property type="match status" value="1"/>
</dbReference>
<evidence type="ECO:0000256" key="5">
    <source>
        <dbReference type="ARBA" id="ARBA00022803"/>
    </source>
</evidence>
<dbReference type="RefSeq" id="WP_090897969.1">
    <property type="nucleotide sequence ID" value="NZ_CZPZ01000016.1"/>
</dbReference>
<feature type="binding site" evidence="10">
    <location>
        <begin position="238"/>
        <end position="239"/>
    </location>
    <ligand>
        <name>ATP</name>
        <dbReference type="ChEBI" id="CHEBI:30616"/>
    </ligand>
</feature>
<evidence type="ECO:0000256" key="1">
    <source>
        <dbReference type="ARBA" id="ARBA00004167"/>
    </source>
</evidence>
<accession>A0A0S4LFK5</accession>
<gene>
    <name evidence="13" type="ORF">COMA2_230004</name>
</gene>
<feature type="domain" description="Fido" evidence="12">
    <location>
        <begin position="108"/>
        <end position="265"/>
    </location>
</feature>
<keyword evidence="2" id="KW-0812">Transmembrane</keyword>
<evidence type="ECO:0000256" key="8">
    <source>
        <dbReference type="ARBA" id="ARBA00023136"/>
    </source>
</evidence>